<comment type="caution">
    <text evidence="3">The sequence shown here is derived from an EMBL/GenBank/DDBJ whole genome shotgun (WGS) entry which is preliminary data.</text>
</comment>
<evidence type="ECO:0000256" key="1">
    <source>
        <dbReference type="SAM" id="MobiDB-lite"/>
    </source>
</evidence>
<dbReference type="EMBL" id="JAUIZM010000009">
    <property type="protein sequence ID" value="KAK1364089.1"/>
    <property type="molecule type" value="Genomic_DNA"/>
</dbReference>
<accession>A0AAD8HBK9</accession>
<organism evidence="3 4">
    <name type="scientific">Heracleum sosnowskyi</name>
    <dbReference type="NCBI Taxonomy" id="360622"/>
    <lineage>
        <taxon>Eukaryota</taxon>
        <taxon>Viridiplantae</taxon>
        <taxon>Streptophyta</taxon>
        <taxon>Embryophyta</taxon>
        <taxon>Tracheophyta</taxon>
        <taxon>Spermatophyta</taxon>
        <taxon>Magnoliopsida</taxon>
        <taxon>eudicotyledons</taxon>
        <taxon>Gunneridae</taxon>
        <taxon>Pentapetalae</taxon>
        <taxon>asterids</taxon>
        <taxon>campanulids</taxon>
        <taxon>Apiales</taxon>
        <taxon>Apiaceae</taxon>
        <taxon>Apioideae</taxon>
        <taxon>apioid superclade</taxon>
        <taxon>Tordylieae</taxon>
        <taxon>Tordyliinae</taxon>
        <taxon>Heracleum</taxon>
    </lineage>
</organism>
<reference evidence="3" key="1">
    <citation type="submission" date="2023-02" db="EMBL/GenBank/DDBJ databases">
        <title>Genome of toxic invasive species Heracleum sosnowskyi carries increased number of genes despite the absence of recent whole-genome duplications.</title>
        <authorList>
            <person name="Schelkunov M."/>
            <person name="Shtratnikova V."/>
            <person name="Makarenko M."/>
            <person name="Klepikova A."/>
            <person name="Omelchenko D."/>
            <person name="Novikova G."/>
            <person name="Obukhova E."/>
            <person name="Bogdanov V."/>
            <person name="Penin A."/>
            <person name="Logacheva M."/>
        </authorList>
    </citation>
    <scope>NUCLEOTIDE SEQUENCE</scope>
    <source>
        <strain evidence="3">Hsosn_3</strain>
        <tissue evidence="3">Leaf</tissue>
    </source>
</reference>
<name>A0AAD8HBK9_9APIA</name>
<proteinExistence type="predicted"/>
<evidence type="ECO:0000313" key="3">
    <source>
        <dbReference type="EMBL" id="KAK1364089.1"/>
    </source>
</evidence>
<keyword evidence="2" id="KW-0732">Signal</keyword>
<feature type="compositionally biased region" description="Basic residues" evidence="1">
    <location>
        <begin position="113"/>
        <end position="131"/>
    </location>
</feature>
<feature type="region of interest" description="Disordered" evidence="1">
    <location>
        <begin position="57"/>
        <end position="131"/>
    </location>
</feature>
<evidence type="ECO:0000256" key="2">
    <source>
        <dbReference type="SAM" id="SignalP"/>
    </source>
</evidence>
<evidence type="ECO:0000313" key="4">
    <source>
        <dbReference type="Proteomes" id="UP001237642"/>
    </source>
</evidence>
<keyword evidence="4" id="KW-1185">Reference proteome</keyword>
<dbReference type="AlphaFoldDB" id="A0AAD8HBK9"/>
<reference evidence="3" key="2">
    <citation type="submission" date="2023-05" db="EMBL/GenBank/DDBJ databases">
        <authorList>
            <person name="Schelkunov M.I."/>
        </authorList>
    </citation>
    <scope>NUCLEOTIDE SEQUENCE</scope>
    <source>
        <strain evidence="3">Hsosn_3</strain>
        <tissue evidence="3">Leaf</tissue>
    </source>
</reference>
<feature type="signal peptide" evidence="2">
    <location>
        <begin position="1"/>
        <end position="25"/>
    </location>
</feature>
<protein>
    <submittedName>
        <fullName evidence="3">Uncharacterized protein</fullName>
    </submittedName>
</protein>
<dbReference type="Proteomes" id="UP001237642">
    <property type="component" value="Unassembled WGS sequence"/>
</dbReference>
<feature type="chain" id="PRO_5042245560" evidence="2">
    <location>
        <begin position="26"/>
        <end position="131"/>
    </location>
</feature>
<feature type="compositionally biased region" description="Basic and acidic residues" evidence="1">
    <location>
        <begin position="84"/>
        <end position="99"/>
    </location>
</feature>
<feature type="compositionally biased region" description="Polar residues" evidence="1">
    <location>
        <begin position="65"/>
        <end position="83"/>
    </location>
</feature>
<gene>
    <name evidence="3" type="ORF">POM88_039650</name>
</gene>
<sequence>MELVRFLVLIIASLVLVLHNSCAHAVHHQGRKLKGNSLVASKENIAPAKMGLVHRDSVSGAFGGNQHQWKYQNGKTSEANTRYSGEKDERSVNTEDAIAREVMNMMRRDYHPRGKTTGRRKPPINNHNHKH</sequence>